<feature type="region of interest" description="Disordered" evidence="1">
    <location>
        <begin position="128"/>
        <end position="147"/>
    </location>
</feature>
<name>A0ABV7UGA8_9HYPH</name>
<dbReference type="Proteomes" id="UP001595704">
    <property type="component" value="Unassembled WGS sequence"/>
</dbReference>
<gene>
    <name evidence="2" type="ORF">ACFONL_07295</name>
</gene>
<evidence type="ECO:0000256" key="1">
    <source>
        <dbReference type="SAM" id="MobiDB-lite"/>
    </source>
</evidence>
<accession>A0ABV7UGA8</accession>
<organism evidence="2 3">
    <name type="scientific">Camelimonas fluminis</name>
    <dbReference type="NCBI Taxonomy" id="1576911"/>
    <lineage>
        <taxon>Bacteria</taxon>
        <taxon>Pseudomonadati</taxon>
        <taxon>Pseudomonadota</taxon>
        <taxon>Alphaproteobacteria</taxon>
        <taxon>Hyphomicrobiales</taxon>
        <taxon>Chelatococcaceae</taxon>
        <taxon>Camelimonas</taxon>
    </lineage>
</organism>
<reference evidence="3" key="1">
    <citation type="journal article" date="2019" name="Int. J. Syst. Evol. Microbiol.">
        <title>The Global Catalogue of Microorganisms (GCM) 10K type strain sequencing project: providing services to taxonomists for standard genome sequencing and annotation.</title>
        <authorList>
            <consortium name="The Broad Institute Genomics Platform"/>
            <consortium name="The Broad Institute Genome Sequencing Center for Infectious Disease"/>
            <person name="Wu L."/>
            <person name="Ma J."/>
        </authorList>
    </citation>
    <scope>NUCLEOTIDE SEQUENCE [LARGE SCALE GENOMIC DNA]</scope>
    <source>
        <strain evidence="3">KCTC 42282</strain>
    </source>
</reference>
<comment type="caution">
    <text evidence="2">The sequence shown here is derived from an EMBL/GenBank/DDBJ whole genome shotgun (WGS) entry which is preliminary data.</text>
</comment>
<dbReference type="RefSeq" id="WP_191320054.1">
    <property type="nucleotide sequence ID" value="NZ_BNCG01000013.1"/>
</dbReference>
<feature type="compositionally biased region" description="Pro residues" evidence="1">
    <location>
        <begin position="135"/>
        <end position="147"/>
    </location>
</feature>
<evidence type="ECO:0000313" key="3">
    <source>
        <dbReference type="Proteomes" id="UP001595704"/>
    </source>
</evidence>
<evidence type="ECO:0000313" key="2">
    <source>
        <dbReference type="EMBL" id="MFC3637187.1"/>
    </source>
</evidence>
<evidence type="ECO:0008006" key="4">
    <source>
        <dbReference type="Google" id="ProtNLM"/>
    </source>
</evidence>
<protein>
    <recommendedName>
        <fullName evidence="4">Secreted protein</fullName>
    </recommendedName>
</protein>
<proteinExistence type="predicted"/>
<sequence>MLESALKKIGAAARGAAFALLTGVVCLALIITPAAALDAQGGDPAVSGMLLDMESCGPERLNVAQSGHDRLDHDHLDHDLLDHDRASPDVNSPDLHGAHHCCHSHVAPAQSFRSIAPTSVRHLTWRVGDSDVLPPRSPAPPLRPPRV</sequence>
<dbReference type="EMBL" id="JBHRYC010000030">
    <property type="protein sequence ID" value="MFC3637187.1"/>
    <property type="molecule type" value="Genomic_DNA"/>
</dbReference>
<keyword evidence="3" id="KW-1185">Reference proteome</keyword>